<keyword evidence="2" id="KW-1185">Reference proteome</keyword>
<proteinExistence type="predicted"/>
<reference evidence="1" key="1">
    <citation type="submission" date="2020-08" db="EMBL/GenBank/DDBJ databases">
        <title>Multicomponent nature underlies the extraordinary mechanical properties of spider dragline silk.</title>
        <authorList>
            <person name="Kono N."/>
            <person name="Nakamura H."/>
            <person name="Mori M."/>
            <person name="Yoshida Y."/>
            <person name="Ohtoshi R."/>
            <person name="Malay A.D."/>
            <person name="Moran D.A.P."/>
            <person name="Tomita M."/>
            <person name="Numata K."/>
            <person name="Arakawa K."/>
        </authorList>
    </citation>
    <scope>NUCLEOTIDE SEQUENCE</scope>
</reference>
<gene>
    <name evidence="1" type="ORF">NPIL_506761</name>
</gene>
<dbReference type="EMBL" id="BMAW01028819">
    <property type="protein sequence ID" value="GFU09280.1"/>
    <property type="molecule type" value="Genomic_DNA"/>
</dbReference>
<name>A0A8X6QED6_NEPPI</name>
<dbReference type="AlphaFoldDB" id="A0A8X6QED6"/>
<organism evidence="1 2">
    <name type="scientific">Nephila pilipes</name>
    <name type="common">Giant wood spider</name>
    <name type="synonym">Nephila maculata</name>
    <dbReference type="NCBI Taxonomy" id="299642"/>
    <lineage>
        <taxon>Eukaryota</taxon>
        <taxon>Metazoa</taxon>
        <taxon>Ecdysozoa</taxon>
        <taxon>Arthropoda</taxon>
        <taxon>Chelicerata</taxon>
        <taxon>Arachnida</taxon>
        <taxon>Araneae</taxon>
        <taxon>Araneomorphae</taxon>
        <taxon>Entelegynae</taxon>
        <taxon>Araneoidea</taxon>
        <taxon>Nephilidae</taxon>
        <taxon>Nephila</taxon>
    </lineage>
</organism>
<accession>A0A8X6QED6</accession>
<evidence type="ECO:0000313" key="2">
    <source>
        <dbReference type="Proteomes" id="UP000887013"/>
    </source>
</evidence>
<protein>
    <submittedName>
        <fullName evidence="1">Uncharacterized protein</fullName>
    </submittedName>
</protein>
<comment type="caution">
    <text evidence="1">The sequence shown here is derived from an EMBL/GenBank/DDBJ whole genome shotgun (WGS) entry which is preliminary data.</text>
</comment>
<sequence>MVSSPYLLLSTYPSVQVDPHFRRPSIDAPRKVATLPPSSPISNSLLHFFRSVASLALHRPFWRSSLATPTPGNPVYYVCINCHSEESKESPAWTNTSSASCVSVCVRRIK</sequence>
<dbReference type="Proteomes" id="UP000887013">
    <property type="component" value="Unassembled WGS sequence"/>
</dbReference>
<evidence type="ECO:0000313" key="1">
    <source>
        <dbReference type="EMBL" id="GFU09280.1"/>
    </source>
</evidence>